<dbReference type="Pfam" id="PF20198">
    <property type="entry name" value="DUF6561"/>
    <property type="match status" value="1"/>
</dbReference>
<keyword evidence="2" id="KW-1185">Reference proteome</keyword>
<proteinExistence type="predicted"/>
<accession>A0A879R1Z9</accession>
<organism evidence="1 2">
    <name type="scientific">Synechococcus phage S-SRM01</name>
    <dbReference type="NCBI Taxonomy" id="2781608"/>
    <lineage>
        <taxon>Viruses</taxon>
        <taxon>Duplodnaviria</taxon>
        <taxon>Heunggongvirae</taxon>
        <taxon>Uroviricota</taxon>
        <taxon>Caudoviricetes</taxon>
        <taxon>Pantevenvirales</taxon>
        <taxon>Kyanoviridae</taxon>
        <taxon>Serangoonvirus</taxon>
        <taxon>Serangoonvirus essarone</taxon>
    </lineage>
</organism>
<evidence type="ECO:0000313" key="2">
    <source>
        <dbReference type="Proteomes" id="UP000664915"/>
    </source>
</evidence>
<evidence type="ECO:0000313" key="1">
    <source>
        <dbReference type="EMBL" id="QPX48212.1"/>
    </source>
</evidence>
<dbReference type="RefSeq" id="YP_010670222.1">
    <property type="nucleotide sequence ID" value="NC_070963.1"/>
</dbReference>
<reference evidence="1" key="1">
    <citation type="submission" date="2020-09" db="EMBL/GenBank/DDBJ databases">
        <authorList>
            <person name="Zhang D."/>
            <person name="Hatherill J.R."/>
            <person name="Ramirez J.F."/>
            <person name="Edinger B."/>
            <person name="Balarin R."/>
            <person name="Sullivan A."/>
            <person name="Humpal K.M."/>
            <person name="Guseva A."/>
            <person name="Butela K.A."/>
            <person name="Garlena R.A."/>
            <person name="Russell D.A."/>
            <person name="Pope W.H."/>
            <person name="Jacobs-Sera D."/>
            <person name="Hatfull G.F."/>
        </authorList>
    </citation>
    <scope>NUCLEOTIDE SEQUENCE</scope>
</reference>
<dbReference type="KEGG" id="vg:77946417"/>
<dbReference type="InterPro" id="IPR046691">
    <property type="entry name" value="DUF6561"/>
</dbReference>
<dbReference type="Gene3D" id="2.30.30.100">
    <property type="match status" value="1"/>
</dbReference>
<sequence length="102" mass="11585">MSIKLALLKSGETIISDVKEIVSDEKPCGYIFNKPYKVLTERSILLTEDVDYDAKIEVSLSSWILLTQDEQILVPLDWVVTIVEPLNSVKNLYEERVNGKNS</sequence>
<protein>
    <submittedName>
        <fullName evidence="1">Uncharacterized protein</fullName>
    </submittedName>
</protein>
<dbReference type="EMBL" id="MW015081">
    <property type="protein sequence ID" value="QPX48212.1"/>
    <property type="molecule type" value="Genomic_DNA"/>
</dbReference>
<name>A0A879R1Z9_9CAUD</name>
<dbReference type="GeneID" id="77946417"/>
<dbReference type="Proteomes" id="UP000664915">
    <property type="component" value="Segment"/>
</dbReference>